<dbReference type="PROSITE" id="PS51450">
    <property type="entry name" value="LRR"/>
    <property type="match status" value="1"/>
</dbReference>
<keyword evidence="6" id="KW-1185">Reference proteome</keyword>
<dbReference type="InterPro" id="IPR050216">
    <property type="entry name" value="LRR_domain-containing"/>
</dbReference>
<keyword evidence="1" id="KW-0433">Leucine-rich repeat</keyword>
<dbReference type="Gene3D" id="3.80.10.10">
    <property type="entry name" value="Ribonuclease Inhibitor"/>
    <property type="match status" value="2"/>
</dbReference>
<evidence type="ECO:0000313" key="5">
    <source>
        <dbReference type="EMBL" id="MCP1384606.1"/>
    </source>
</evidence>
<dbReference type="RefSeq" id="WP_253530297.1">
    <property type="nucleotide sequence ID" value="NZ_JAMZEL010000008.1"/>
</dbReference>
<keyword evidence="3" id="KW-0732">Signal</keyword>
<dbReference type="SMART" id="SM00369">
    <property type="entry name" value="LRR_TYP"/>
    <property type="match status" value="8"/>
</dbReference>
<evidence type="ECO:0000256" key="2">
    <source>
        <dbReference type="ARBA" id="ARBA00022737"/>
    </source>
</evidence>
<protein>
    <submittedName>
        <fullName evidence="5">Leucine-rich repeat domain-containing protein</fullName>
    </submittedName>
</protein>
<name>A0ABT1FS67_9BACT</name>
<dbReference type="Pfam" id="PF23598">
    <property type="entry name" value="LRR_14"/>
    <property type="match status" value="1"/>
</dbReference>
<evidence type="ECO:0000256" key="3">
    <source>
        <dbReference type="SAM" id="SignalP"/>
    </source>
</evidence>
<proteinExistence type="predicted"/>
<gene>
    <name evidence="5" type="ORF">NCI00_19370</name>
</gene>
<organism evidence="5 6">
    <name type="scientific">Runella salmonicolor</name>
    <dbReference type="NCBI Taxonomy" id="2950278"/>
    <lineage>
        <taxon>Bacteria</taxon>
        <taxon>Pseudomonadati</taxon>
        <taxon>Bacteroidota</taxon>
        <taxon>Cytophagia</taxon>
        <taxon>Cytophagales</taxon>
        <taxon>Spirosomataceae</taxon>
        <taxon>Runella</taxon>
    </lineage>
</organism>
<feature type="chain" id="PRO_5047214791" evidence="3">
    <location>
        <begin position="19"/>
        <end position="460"/>
    </location>
</feature>
<feature type="domain" description="Disease resistance R13L4/SHOC-2-like LRR" evidence="4">
    <location>
        <begin position="327"/>
        <end position="452"/>
    </location>
</feature>
<dbReference type="InterPro" id="IPR001611">
    <property type="entry name" value="Leu-rich_rpt"/>
</dbReference>
<evidence type="ECO:0000256" key="1">
    <source>
        <dbReference type="ARBA" id="ARBA00022614"/>
    </source>
</evidence>
<evidence type="ECO:0000259" key="4">
    <source>
        <dbReference type="Pfam" id="PF23598"/>
    </source>
</evidence>
<feature type="signal peptide" evidence="3">
    <location>
        <begin position="1"/>
        <end position="18"/>
    </location>
</feature>
<comment type="caution">
    <text evidence="5">The sequence shown here is derived from an EMBL/GenBank/DDBJ whole genome shotgun (WGS) entry which is preliminary data.</text>
</comment>
<dbReference type="InterPro" id="IPR003591">
    <property type="entry name" value="Leu-rich_rpt_typical-subtyp"/>
</dbReference>
<keyword evidence="2" id="KW-0677">Repeat</keyword>
<dbReference type="PANTHER" id="PTHR48051">
    <property type="match status" value="1"/>
</dbReference>
<accession>A0ABT1FS67</accession>
<dbReference type="InterPro" id="IPR032675">
    <property type="entry name" value="LRR_dom_sf"/>
</dbReference>
<dbReference type="InterPro" id="IPR055414">
    <property type="entry name" value="LRR_R13L4/SHOC2-like"/>
</dbReference>
<dbReference type="SUPFAM" id="SSF52058">
    <property type="entry name" value="L domain-like"/>
    <property type="match status" value="1"/>
</dbReference>
<dbReference type="EMBL" id="JAMZEL010000008">
    <property type="protein sequence ID" value="MCP1384606.1"/>
    <property type="molecule type" value="Genomic_DNA"/>
</dbReference>
<dbReference type="Proteomes" id="UP001204772">
    <property type="component" value="Unassembled WGS sequence"/>
</dbReference>
<dbReference type="PANTHER" id="PTHR48051:SF1">
    <property type="entry name" value="RAS SUPPRESSOR PROTEIN 1"/>
    <property type="match status" value="1"/>
</dbReference>
<dbReference type="SMART" id="SM00364">
    <property type="entry name" value="LRR_BAC"/>
    <property type="match status" value="6"/>
</dbReference>
<dbReference type="Pfam" id="PF13855">
    <property type="entry name" value="LRR_8"/>
    <property type="match status" value="1"/>
</dbReference>
<evidence type="ECO:0000313" key="6">
    <source>
        <dbReference type="Proteomes" id="UP001204772"/>
    </source>
</evidence>
<sequence length="460" mass="53370">MKTFFFSLVFLVLQIAQAQIKIMTFEEAQQQTLNVKVLDSLYAVPQKFFEGNPALYTKDQRAFVMRINTLSRQIATKKDNVRIWGRFYVSKDGHFDYFLYQMEGKISTESQSRLLDSLKNYLSAYKFPVKITVAHSFHQIIQMGVIRTVIKGKNTIRTLEEAIATTRPDTVKVLALNQLELDAIPEVIYRFTEMKELNLSGNELKRANIDLARLPKLRHIWLNNNQLTDSSLLISPNKTLKILNLQGNRFADIPEAVHRCKKLNSLWLGYNKLTQLNEESFRGLRYLLDLNLYSCELTTLPKNIVKLRRLEVLDLYYNQLSILPSSLGRMKKLQQLALSNNDLQTLPSLHRLKRLQTLYIHHNKLTALPSSIRKLKRLRILDINNNQFSTLPSQIGKLRKVEDLDISNNNLSEVPKELLQLPRLQKLYLRANPFSRDAVLLSRSKPIIESLENKKTDVSY</sequence>
<reference evidence="5 6" key="1">
    <citation type="submission" date="2022-06" db="EMBL/GenBank/DDBJ databases">
        <title>Runella sp. S5 genome sequencing.</title>
        <authorList>
            <person name="Park S."/>
        </authorList>
    </citation>
    <scope>NUCLEOTIDE SEQUENCE [LARGE SCALE GENOMIC DNA]</scope>
    <source>
        <strain evidence="5 6">S5</strain>
    </source>
</reference>